<name>A0A3D9UMW8_9MICO</name>
<proteinExistence type="predicted"/>
<accession>A0A3D9UMW8</accession>
<evidence type="ECO:0000313" key="3">
    <source>
        <dbReference type="Proteomes" id="UP000256253"/>
    </source>
</evidence>
<feature type="transmembrane region" description="Helical" evidence="1">
    <location>
        <begin position="117"/>
        <end position="132"/>
    </location>
</feature>
<comment type="caution">
    <text evidence="2">The sequence shown here is derived from an EMBL/GenBank/DDBJ whole genome shotgun (WGS) entry which is preliminary data.</text>
</comment>
<keyword evidence="1" id="KW-1133">Transmembrane helix</keyword>
<feature type="transmembrane region" description="Helical" evidence="1">
    <location>
        <begin position="226"/>
        <end position="250"/>
    </location>
</feature>
<dbReference type="EMBL" id="QTUA01000001">
    <property type="protein sequence ID" value="REF30669.1"/>
    <property type="molecule type" value="Genomic_DNA"/>
</dbReference>
<feature type="transmembrane region" description="Helical" evidence="1">
    <location>
        <begin position="64"/>
        <end position="84"/>
    </location>
</feature>
<dbReference type="InterPro" id="IPR018650">
    <property type="entry name" value="STSV1_Orf64"/>
</dbReference>
<dbReference type="Proteomes" id="UP000256253">
    <property type="component" value="Unassembled WGS sequence"/>
</dbReference>
<keyword evidence="1" id="KW-0812">Transmembrane</keyword>
<evidence type="ECO:0000313" key="2">
    <source>
        <dbReference type="EMBL" id="REF30669.1"/>
    </source>
</evidence>
<protein>
    <submittedName>
        <fullName evidence="2">Putative membrane protein DUF2079</fullName>
    </submittedName>
</protein>
<sequence>MNRWSNGLATGYDLGIFAQSAQSWSHGRLPHSDIRQIDLLGDHFSPIMAVVAMGWRFWPDPRVLLVAQAFSLGLTVALIAAYAYRSLGSRYALIVATMLLCLGPGVLGAALFDVHEVAFGAPVLALLAISILERRFRVSMISAVMLALVKEDLGLTIFGARCAWWILYRERGVDDRRRAAMLGLTGIAAVAVAYVVIKSVNGHSEYSKYFGGHHTPAPLWSRVAPIALFVVASAFVGLRSPIVLLALPTLAWRVLSSNPSYWRIDFHYDLLPTVVAVIAAVDGIRRTAAASSTTTWRPRVIACVAVAAVVSTSLGTLHIVERTGHVGTTLSAGADLRRLEELSRQIPMGRSVAASNDAAAYLVSTHPTYKLAANTGVNTDYVLFTTDGPWIDQFPKCAQSQLRGIAISRGWPVTVAGKYVLVATPEPGVVAGLDCLG</sequence>
<dbReference type="Pfam" id="PF09852">
    <property type="entry name" value="DUF2079"/>
    <property type="match status" value="1"/>
</dbReference>
<feature type="transmembrane region" description="Helical" evidence="1">
    <location>
        <begin position="91"/>
        <end position="111"/>
    </location>
</feature>
<dbReference type="RefSeq" id="WP_115922625.1">
    <property type="nucleotide sequence ID" value="NZ_QTUA01000001.1"/>
</dbReference>
<keyword evidence="3" id="KW-1185">Reference proteome</keyword>
<organism evidence="2 3">
    <name type="scientific">Calidifontibacter indicus</name>
    <dbReference type="NCBI Taxonomy" id="419650"/>
    <lineage>
        <taxon>Bacteria</taxon>
        <taxon>Bacillati</taxon>
        <taxon>Actinomycetota</taxon>
        <taxon>Actinomycetes</taxon>
        <taxon>Micrococcales</taxon>
        <taxon>Dermacoccaceae</taxon>
        <taxon>Calidifontibacter</taxon>
    </lineage>
</organism>
<gene>
    <name evidence="2" type="ORF">DFJ65_1684</name>
</gene>
<dbReference type="AlphaFoldDB" id="A0A3D9UMW8"/>
<evidence type="ECO:0000256" key="1">
    <source>
        <dbReference type="SAM" id="Phobius"/>
    </source>
</evidence>
<dbReference type="OrthoDB" id="5240834at2"/>
<reference evidence="2 3" key="1">
    <citation type="submission" date="2018-08" db="EMBL/GenBank/DDBJ databases">
        <title>Sequencing the genomes of 1000 actinobacteria strains.</title>
        <authorList>
            <person name="Klenk H.-P."/>
        </authorList>
    </citation>
    <scope>NUCLEOTIDE SEQUENCE [LARGE SCALE GENOMIC DNA]</scope>
    <source>
        <strain evidence="2 3">DSM 22967</strain>
    </source>
</reference>
<keyword evidence="1" id="KW-0472">Membrane</keyword>
<feature type="transmembrane region" description="Helical" evidence="1">
    <location>
        <begin position="179"/>
        <end position="197"/>
    </location>
</feature>